<gene>
    <name evidence="1" type="ORF">GCM10023175_32880</name>
</gene>
<reference evidence="2" key="1">
    <citation type="journal article" date="2019" name="Int. J. Syst. Evol. Microbiol.">
        <title>The Global Catalogue of Microorganisms (GCM) 10K type strain sequencing project: providing services to taxonomists for standard genome sequencing and annotation.</title>
        <authorList>
            <consortium name="The Broad Institute Genomics Platform"/>
            <consortium name="The Broad Institute Genome Sequencing Center for Infectious Disease"/>
            <person name="Wu L."/>
            <person name="Ma J."/>
        </authorList>
    </citation>
    <scope>NUCLEOTIDE SEQUENCE [LARGE SCALE GENOMIC DNA]</scope>
    <source>
        <strain evidence="2">JCM 17906</strain>
    </source>
</reference>
<dbReference type="EMBL" id="BAABGT010000038">
    <property type="protein sequence ID" value="GAA4547839.1"/>
    <property type="molecule type" value="Genomic_DNA"/>
</dbReference>
<comment type="caution">
    <text evidence="1">The sequence shown here is derived from an EMBL/GenBank/DDBJ whole genome shotgun (WGS) entry which is preliminary data.</text>
</comment>
<dbReference type="Proteomes" id="UP001501598">
    <property type="component" value="Unassembled WGS sequence"/>
</dbReference>
<name>A0ABP8RUH6_9PSEU</name>
<evidence type="ECO:0000313" key="1">
    <source>
        <dbReference type="EMBL" id="GAA4547839.1"/>
    </source>
</evidence>
<sequence length="103" mass="12116">MSDTPAVDSPRHARALPDTLTVDVQMWTPLRGRLHDFTTLECDTPRPLPRDDDEWHRWAVAVLDAVARRDDWQPGRYYFRAEVLDDAGRQAEVLTQDHWEYRT</sequence>
<organism evidence="1 2">
    <name type="scientific">Pseudonocardia xishanensis</name>
    <dbReference type="NCBI Taxonomy" id="630995"/>
    <lineage>
        <taxon>Bacteria</taxon>
        <taxon>Bacillati</taxon>
        <taxon>Actinomycetota</taxon>
        <taxon>Actinomycetes</taxon>
        <taxon>Pseudonocardiales</taxon>
        <taxon>Pseudonocardiaceae</taxon>
        <taxon>Pseudonocardia</taxon>
    </lineage>
</organism>
<keyword evidence="2" id="KW-1185">Reference proteome</keyword>
<accession>A0ABP8RUH6</accession>
<protein>
    <submittedName>
        <fullName evidence="1">Uncharacterized protein</fullName>
    </submittedName>
</protein>
<evidence type="ECO:0000313" key="2">
    <source>
        <dbReference type="Proteomes" id="UP001501598"/>
    </source>
</evidence>
<proteinExistence type="predicted"/>